<evidence type="ECO:0000313" key="2">
    <source>
        <dbReference type="Proteomes" id="UP000775129"/>
    </source>
</evidence>
<reference evidence="1" key="1">
    <citation type="journal article" date="2021" name="PeerJ">
        <title>Extensive microbial diversity within the chicken gut microbiome revealed by metagenomics and culture.</title>
        <authorList>
            <person name="Gilroy R."/>
            <person name="Ravi A."/>
            <person name="Getino M."/>
            <person name="Pursley I."/>
            <person name="Horton D.L."/>
            <person name="Alikhan N.F."/>
            <person name="Baker D."/>
            <person name="Gharbi K."/>
            <person name="Hall N."/>
            <person name="Watson M."/>
            <person name="Adriaenssens E.M."/>
            <person name="Foster-Nyarko E."/>
            <person name="Jarju S."/>
            <person name="Secka A."/>
            <person name="Antonio M."/>
            <person name="Oren A."/>
            <person name="Chaudhuri R.R."/>
            <person name="La Ragione R."/>
            <person name="Hildebrand F."/>
            <person name="Pallen M.J."/>
        </authorList>
    </citation>
    <scope>NUCLEOTIDE SEQUENCE</scope>
    <source>
        <strain evidence="1">1647</strain>
    </source>
</reference>
<dbReference type="PANTHER" id="PTHR39217">
    <property type="match status" value="1"/>
</dbReference>
<gene>
    <name evidence="1" type="ORF">K8W24_14200</name>
</gene>
<accession>A0A921KRJ8</accession>
<reference evidence="1" key="2">
    <citation type="submission" date="2021-09" db="EMBL/GenBank/DDBJ databases">
        <authorList>
            <person name="Gilroy R."/>
        </authorList>
    </citation>
    <scope>NUCLEOTIDE SEQUENCE</scope>
    <source>
        <strain evidence="1">1647</strain>
    </source>
</reference>
<organism evidence="1 2">
    <name type="scientific">Brachybacterium paraconglomeratum</name>
    <dbReference type="NCBI Taxonomy" id="173362"/>
    <lineage>
        <taxon>Bacteria</taxon>
        <taxon>Bacillati</taxon>
        <taxon>Actinomycetota</taxon>
        <taxon>Actinomycetes</taxon>
        <taxon>Micrococcales</taxon>
        <taxon>Dermabacteraceae</taxon>
        <taxon>Brachybacterium</taxon>
    </lineage>
</organism>
<dbReference type="InterPro" id="IPR053191">
    <property type="entry name" value="DcsG_Biosynth_Enzyme"/>
</dbReference>
<dbReference type="PANTHER" id="PTHR39217:SF1">
    <property type="entry name" value="GLUTATHIONE SYNTHETASE"/>
    <property type="match status" value="1"/>
</dbReference>
<dbReference type="AlphaFoldDB" id="A0A921KRJ8"/>
<dbReference type="Proteomes" id="UP000775129">
    <property type="component" value="Unassembled WGS sequence"/>
</dbReference>
<comment type="caution">
    <text evidence="1">The sequence shown here is derived from an EMBL/GenBank/DDBJ whole genome shotgun (WGS) entry which is preliminary data.</text>
</comment>
<name>A0A921KRJ8_9MICO</name>
<proteinExistence type="predicted"/>
<evidence type="ECO:0008006" key="3">
    <source>
        <dbReference type="Google" id="ProtNLM"/>
    </source>
</evidence>
<evidence type="ECO:0000313" key="1">
    <source>
        <dbReference type="EMBL" id="HJF50919.1"/>
    </source>
</evidence>
<dbReference type="EMBL" id="DYWO01000424">
    <property type="protein sequence ID" value="HJF50919.1"/>
    <property type="molecule type" value="Genomic_DNA"/>
</dbReference>
<dbReference type="SUPFAM" id="SSF56059">
    <property type="entry name" value="Glutathione synthetase ATP-binding domain-like"/>
    <property type="match status" value="1"/>
</dbReference>
<sequence>MTSIGLVIASPDRFPAADTLQDAVPLCAALRRRGATCRAVDWADAEVDWRDFDLAVLRSTWDYSQRPREFDGWLERAGAQTRILNEPDLVRWNIDKRYLRELEEAGIAVVPTSYHDDEQSLARALGAAAGPAAEGSELRPDGDEGAEPHVVLKPTVGAGAQLAGLLRPDDPAALALGRSILTEDRAVMLQPEIPELTAGREKALYMVDGQFTHAVAKGALLARGGGLRGGSYRETPAQVATSAAERAFAEQVLATIAEVTGCGVPLYARIDLVGTAAQGLLLLEAELFEPLFNLQLVPEVAEVFADAILARVWGPPGSPTTR</sequence>
<protein>
    <recommendedName>
        <fullName evidence="3">ATP-grasp domain-containing protein</fullName>
    </recommendedName>
</protein>